<feature type="domain" description="SANT" evidence="10">
    <location>
        <begin position="133"/>
        <end position="181"/>
    </location>
</feature>
<dbReference type="PROSITE" id="PS50158">
    <property type="entry name" value="ZF_CCHC"/>
    <property type="match status" value="1"/>
</dbReference>
<dbReference type="PANTHER" id="PTHR44191">
    <property type="entry name" value="TRANSCRIPTION FACTOR KUA1"/>
    <property type="match status" value="1"/>
</dbReference>
<evidence type="ECO:0000256" key="3">
    <source>
        <dbReference type="ARBA" id="ARBA00023125"/>
    </source>
</evidence>
<comment type="subcellular location">
    <subcellularLocation>
        <location evidence="1">Nucleus</location>
    </subcellularLocation>
</comment>
<proteinExistence type="predicted"/>
<evidence type="ECO:0000256" key="2">
    <source>
        <dbReference type="ARBA" id="ARBA00023015"/>
    </source>
</evidence>
<dbReference type="GO" id="GO:0009723">
    <property type="term" value="P:response to ethylene"/>
    <property type="evidence" value="ECO:0007669"/>
    <property type="project" value="TreeGrafter"/>
</dbReference>
<feature type="domain" description="HTH myb-type" evidence="11">
    <location>
        <begin position="125"/>
        <end position="181"/>
    </location>
</feature>
<dbReference type="Pfam" id="PF00249">
    <property type="entry name" value="Myb_DNA-binding"/>
    <property type="match status" value="1"/>
</dbReference>
<protein>
    <recommendedName>
        <fullName evidence="14">MYB transcription factor</fullName>
    </recommendedName>
</protein>
<dbReference type="SMART" id="SM00717">
    <property type="entry name" value="SANT"/>
    <property type="match status" value="1"/>
</dbReference>
<dbReference type="EMBL" id="BTGU01000005">
    <property type="protein sequence ID" value="GMN35978.1"/>
    <property type="molecule type" value="Genomic_DNA"/>
</dbReference>
<dbReference type="InterPro" id="IPR006447">
    <property type="entry name" value="Myb_dom_plants"/>
</dbReference>
<name>A0AA88CV56_FICCA</name>
<dbReference type="CDD" id="cd00167">
    <property type="entry name" value="SANT"/>
    <property type="match status" value="1"/>
</dbReference>
<evidence type="ECO:0000256" key="7">
    <source>
        <dbReference type="SAM" id="MobiDB-lite"/>
    </source>
</evidence>
<dbReference type="InterPro" id="IPR009057">
    <property type="entry name" value="Homeodomain-like_sf"/>
</dbReference>
<gene>
    <name evidence="12" type="ORF">TIFTF001_005662</name>
</gene>
<dbReference type="InterPro" id="IPR017884">
    <property type="entry name" value="SANT_dom"/>
</dbReference>
<evidence type="ECO:0000259" key="10">
    <source>
        <dbReference type="PROSITE" id="PS51293"/>
    </source>
</evidence>
<evidence type="ECO:0000259" key="11">
    <source>
        <dbReference type="PROSITE" id="PS51294"/>
    </source>
</evidence>
<dbReference type="PANTHER" id="PTHR44191:SF53">
    <property type="entry name" value="MYB-LIKE TRANSCRIPTION FACTOR FAMILY PROTEIN"/>
    <property type="match status" value="1"/>
</dbReference>
<evidence type="ECO:0000313" key="13">
    <source>
        <dbReference type="Proteomes" id="UP001187192"/>
    </source>
</evidence>
<comment type="caution">
    <text evidence="12">The sequence shown here is derived from an EMBL/GenBank/DDBJ whole genome shotgun (WGS) entry which is preliminary data.</text>
</comment>
<dbReference type="PROSITE" id="PS50090">
    <property type="entry name" value="MYB_LIKE"/>
    <property type="match status" value="1"/>
</dbReference>
<feature type="domain" description="CCHC-type" evidence="9">
    <location>
        <begin position="3"/>
        <end position="18"/>
    </location>
</feature>
<keyword evidence="6" id="KW-0863">Zinc-finger</keyword>
<dbReference type="FunFam" id="1.10.10.60:FF:000009">
    <property type="entry name" value="transcription factor MYB1R1"/>
    <property type="match status" value="1"/>
</dbReference>
<evidence type="ECO:0000313" key="12">
    <source>
        <dbReference type="EMBL" id="GMN35978.1"/>
    </source>
</evidence>
<dbReference type="NCBIfam" id="TIGR01557">
    <property type="entry name" value="myb_SHAQKYF"/>
    <property type="match status" value="1"/>
</dbReference>
<evidence type="ECO:0000259" key="9">
    <source>
        <dbReference type="PROSITE" id="PS50158"/>
    </source>
</evidence>
<accession>A0AA88CV56</accession>
<dbReference type="SUPFAM" id="SSF46689">
    <property type="entry name" value="Homeodomain-like"/>
    <property type="match status" value="1"/>
</dbReference>
<evidence type="ECO:0000259" key="8">
    <source>
        <dbReference type="PROSITE" id="PS50090"/>
    </source>
</evidence>
<evidence type="ECO:0008006" key="14">
    <source>
        <dbReference type="Google" id="ProtNLM"/>
    </source>
</evidence>
<dbReference type="GO" id="GO:0006355">
    <property type="term" value="P:regulation of DNA-templated transcription"/>
    <property type="evidence" value="ECO:0007669"/>
    <property type="project" value="UniProtKB-ARBA"/>
</dbReference>
<feature type="region of interest" description="Disordered" evidence="7">
    <location>
        <begin position="69"/>
        <end position="97"/>
    </location>
</feature>
<dbReference type="InterPro" id="IPR052245">
    <property type="entry name" value="Plant_Stress_Dev_TF"/>
</dbReference>
<feature type="compositionally biased region" description="Low complexity" evidence="7">
    <location>
        <begin position="69"/>
        <end position="92"/>
    </location>
</feature>
<dbReference type="Gramene" id="FCD_00003706-RA">
    <property type="protein sequence ID" value="FCD_00003706-RA:cds"/>
    <property type="gene ID" value="FCD_00003706"/>
</dbReference>
<dbReference type="InterPro" id="IPR001005">
    <property type="entry name" value="SANT/Myb"/>
</dbReference>
<keyword evidence="6" id="KW-0862">Zinc</keyword>
<dbReference type="Gene3D" id="1.10.10.60">
    <property type="entry name" value="Homeodomain-like"/>
    <property type="match status" value="1"/>
</dbReference>
<dbReference type="InterPro" id="IPR001878">
    <property type="entry name" value="Znf_CCHC"/>
</dbReference>
<feature type="domain" description="Myb-like" evidence="8">
    <location>
        <begin position="125"/>
        <end position="177"/>
    </location>
</feature>
<dbReference type="PROSITE" id="PS51293">
    <property type="entry name" value="SANT"/>
    <property type="match status" value="1"/>
</dbReference>
<evidence type="ECO:0000256" key="6">
    <source>
        <dbReference type="PROSITE-ProRule" id="PRU00047"/>
    </source>
</evidence>
<keyword evidence="6" id="KW-0479">Metal-binding</keyword>
<feature type="region of interest" description="Disordered" evidence="7">
    <location>
        <begin position="1"/>
        <end position="20"/>
    </location>
</feature>
<dbReference type="PROSITE" id="PS51294">
    <property type="entry name" value="HTH_MYB"/>
    <property type="match status" value="1"/>
</dbReference>
<dbReference type="GO" id="GO:0008270">
    <property type="term" value="F:zinc ion binding"/>
    <property type="evidence" value="ECO:0007669"/>
    <property type="project" value="UniProtKB-KW"/>
</dbReference>
<dbReference type="AlphaFoldDB" id="A0AA88CV56"/>
<dbReference type="GO" id="GO:0003677">
    <property type="term" value="F:DNA binding"/>
    <property type="evidence" value="ECO:0007669"/>
    <property type="project" value="UniProtKB-KW"/>
</dbReference>
<keyword evidence="3" id="KW-0238">DNA-binding</keyword>
<dbReference type="GO" id="GO:0005634">
    <property type="term" value="C:nucleus"/>
    <property type="evidence" value="ECO:0007669"/>
    <property type="project" value="UniProtKB-SubCell"/>
</dbReference>
<keyword evidence="5" id="KW-0539">Nucleus</keyword>
<dbReference type="Proteomes" id="UP001187192">
    <property type="component" value="Unassembled WGS sequence"/>
</dbReference>
<evidence type="ECO:0000256" key="4">
    <source>
        <dbReference type="ARBA" id="ARBA00023163"/>
    </source>
</evidence>
<organism evidence="12 13">
    <name type="scientific">Ficus carica</name>
    <name type="common">Common fig</name>
    <dbReference type="NCBI Taxonomy" id="3494"/>
    <lineage>
        <taxon>Eukaryota</taxon>
        <taxon>Viridiplantae</taxon>
        <taxon>Streptophyta</taxon>
        <taxon>Embryophyta</taxon>
        <taxon>Tracheophyta</taxon>
        <taxon>Spermatophyta</taxon>
        <taxon>Magnoliopsida</taxon>
        <taxon>eudicotyledons</taxon>
        <taxon>Gunneridae</taxon>
        <taxon>Pentapetalae</taxon>
        <taxon>rosids</taxon>
        <taxon>fabids</taxon>
        <taxon>Rosales</taxon>
        <taxon>Moraceae</taxon>
        <taxon>Ficeae</taxon>
        <taxon>Ficus</taxon>
    </lineage>
</organism>
<evidence type="ECO:0000256" key="1">
    <source>
        <dbReference type="ARBA" id="ARBA00004123"/>
    </source>
</evidence>
<dbReference type="GO" id="GO:0009739">
    <property type="term" value="P:response to gibberellin"/>
    <property type="evidence" value="ECO:0007669"/>
    <property type="project" value="TreeGrafter"/>
</dbReference>
<dbReference type="InterPro" id="IPR017930">
    <property type="entry name" value="Myb_dom"/>
</dbReference>
<keyword evidence="2" id="KW-0805">Transcription regulation</keyword>
<reference evidence="12" key="1">
    <citation type="submission" date="2023-07" db="EMBL/GenBank/DDBJ databases">
        <title>draft genome sequence of fig (Ficus carica).</title>
        <authorList>
            <person name="Takahashi T."/>
            <person name="Nishimura K."/>
        </authorList>
    </citation>
    <scope>NUCLEOTIDE SEQUENCE</scope>
</reference>
<evidence type="ECO:0000256" key="5">
    <source>
        <dbReference type="ARBA" id="ARBA00023242"/>
    </source>
</evidence>
<sequence>MGRKCSHCGKMGHNSRTCNSRRRLVNGGRFRLFGVQLDHHHHLSSSSSSSSSSPSSFSRSFSIECLSSTSSNISSPSSCNSSSNSRLTTNSTGPAPSALVHHHEEISDKLSIGYASDGLIARSALERKKGVPWSEEEHRIFLIGLEKLGKGDWRGISRNFVTTRTPTQVASHAQKYFLRQNSLHKRKRRPSLFDVGTDQLSLPMVNNANISKPKISYSTRLDAAGKFVQYSEWPLMSDDHHQHRRVPLRVFNAKPFKSQQPTTKAAAPDLELTLAAPMAPLGQQKSTTVMWPRSSIWTYY</sequence>
<keyword evidence="13" id="KW-1185">Reference proteome</keyword>
<keyword evidence="4" id="KW-0804">Transcription</keyword>